<name>A0ABU7VLK1_9BACL</name>
<evidence type="ECO:0000259" key="3">
    <source>
        <dbReference type="PROSITE" id="PS51910"/>
    </source>
</evidence>
<evidence type="ECO:0000256" key="1">
    <source>
        <dbReference type="SAM" id="SignalP"/>
    </source>
</evidence>
<comment type="caution">
    <text evidence="4">The sequence shown here is derived from an EMBL/GenBank/DDBJ whole genome shotgun (WGS) entry which is preliminary data.</text>
</comment>
<keyword evidence="5" id="KW-1185">Reference proteome</keyword>
<reference evidence="4 5" key="1">
    <citation type="submission" date="2024-02" db="EMBL/GenBank/DDBJ databases">
        <title>A nitrogen-fixing paenibacillus bacterium.</title>
        <authorList>
            <person name="Zhang W.L."/>
            <person name="Chen S.F."/>
        </authorList>
    </citation>
    <scope>NUCLEOTIDE SEQUENCE [LARGE SCALE GENOMIC DNA]</scope>
    <source>
        <strain evidence="4 5">M1</strain>
    </source>
</reference>
<feature type="domain" description="SLH" evidence="2">
    <location>
        <begin position="154"/>
        <end position="216"/>
    </location>
</feature>
<evidence type="ECO:0000313" key="5">
    <source>
        <dbReference type="Proteomes" id="UP001306950"/>
    </source>
</evidence>
<dbReference type="Gene3D" id="3.20.20.80">
    <property type="entry name" value="Glycosidases"/>
    <property type="match status" value="1"/>
</dbReference>
<feature type="chain" id="PRO_5047181331" evidence="1">
    <location>
        <begin position="22"/>
        <end position="537"/>
    </location>
</feature>
<dbReference type="Gene3D" id="3.10.50.10">
    <property type="match status" value="1"/>
</dbReference>
<organism evidence="4 5">
    <name type="scientific">Paenibacillus haidiansis</name>
    <dbReference type="NCBI Taxonomy" id="1574488"/>
    <lineage>
        <taxon>Bacteria</taxon>
        <taxon>Bacillati</taxon>
        <taxon>Bacillota</taxon>
        <taxon>Bacilli</taxon>
        <taxon>Bacillales</taxon>
        <taxon>Paenibacillaceae</taxon>
        <taxon>Paenibacillus</taxon>
    </lineage>
</organism>
<gene>
    <name evidence="4" type="ORF">V3851_02270</name>
</gene>
<feature type="signal peptide" evidence="1">
    <location>
        <begin position="1"/>
        <end position="21"/>
    </location>
</feature>
<sequence length="537" mass="58236">MKSIRTALALLILLSAAVLQPKLPVFGKELPFTDIDQSFAKESIIRLYEQRIMNGTSESLFSPSKPITRPEFLVTINRLLGLEPVASPVPAYIDVGSRAWYYAQVQASTELGLTEGKGGGSFAPSQPVTRQEAAVWIIRILAENAEGTNNAGIRTGYRDDAAIAAWARPSVAAMKSLGLMEGSDGRFYPAQSLTRAEIAVILDRLLQSEELASKLAAEAEPSIQIGWQYDQTDAEYKASILKSNINVLSPRWFFLNQDGGITDYSVPSLSAWTRQNGKQVWAMFGNRLNMENTHALLSSPGKTSSAITTVVTSAAASGIQGINLDFENIGGADREAFTSFVAELSRQLHAKGMVLSVDVSPDLGTDWTEAFDYAALGKSADYIVLMGYDEHWSGGAAGSVSSLAWVENGLKTLLSKVSSSKIILGMPLYTRDWTVNSKGATAASEDLTLAAQIQQVRQLGLKPKWNGTLGQYTAEYSSAGSIHRIWLEESRSLSRKYGMAMEHGVAGFAYWSIGGEVPEIWPALRNAAKYAAIRAQQ</sequence>
<dbReference type="InterPro" id="IPR011583">
    <property type="entry name" value="Chitinase_II/V-like_cat"/>
</dbReference>
<proteinExistence type="predicted"/>
<dbReference type="InterPro" id="IPR017853">
    <property type="entry name" value="GH"/>
</dbReference>
<evidence type="ECO:0000259" key="2">
    <source>
        <dbReference type="PROSITE" id="PS51272"/>
    </source>
</evidence>
<keyword evidence="1" id="KW-0732">Signal</keyword>
<dbReference type="SUPFAM" id="SSF51445">
    <property type="entry name" value="(Trans)glycosidases"/>
    <property type="match status" value="1"/>
</dbReference>
<accession>A0ABU7VLK1</accession>
<dbReference type="Proteomes" id="UP001306950">
    <property type="component" value="Unassembled WGS sequence"/>
</dbReference>
<dbReference type="PROSITE" id="PS51272">
    <property type="entry name" value="SLH"/>
    <property type="match status" value="3"/>
</dbReference>
<protein>
    <submittedName>
        <fullName evidence="4">S-layer homology domain-containing protein</fullName>
    </submittedName>
</protein>
<dbReference type="RefSeq" id="WP_331844855.1">
    <property type="nucleotide sequence ID" value="NZ_JAZHPZ010000001.1"/>
</dbReference>
<dbReference type="InterPro" id="IPR001119">
    <property type="entry name" value="SLH_dom"/>
</dbReference>
<dbReference type="InterPro" id="IPR029070">
    <property type="entry name" value="Chitinase_insertion_sf"/>
</dbReference>
<dbReference type="SMART" id="SM00636">
    <property type="entry name" value="Glyco_18"/>
    <property type="match status" value="1"/>
</dbReference>
<feature type="domain" description="GH18" evidence="3">
    <location>
        <begin position="213"/>
        <end position="531"/>
    </location>
</feature>
<dbReference type="PANTHER" id="PTHR46066:SF2">
    <property type="entry name" value="CHITINASE DOMAIN-CONTAINING PROTEIN 1"/>
    <property type="match status" value="1"/>
</dbReference>
<feature type="domain" description="SLH" evidence="2">
    <location>
        <begin position="27"/>
        <end position="87"/>
    </location>
</feature>
<feature type="domain" description="SLH" evidence="2">
    <location>
        <begin position="88"/>
        <end position="151"/>
    </location>
</feature>
<dbReference type="Pfam" id="PF00704">
    <property type="entry name" value="Glyco_hydro_18"/>
    <property type="match status" value="1"/>
</dbReference>
<dbReference type="InterPro" id="IPR001223">
    <property type="entry name" value="Glyco_hydro18_cat"/>
</dbReference>
<dbReference type="PANTHER" id="PTHR46066">
    <property type="entry name" value="CHITINASE DOMAIN-CONTAINING PROTEIN 1 FAMILY MEMBER"/>
    <property type="match status" value="1"/>
</dbReference>
<dbReference type="Pfam" id="PF00395">
    <property type="entry name" value="SLH"/>
    <property type="match status" value="3"/>
</dbReference>
<dbReference type="EMBL" id="JAZHPZ010000001">
    <property type="protein sequence ID" value="MEF2964640.1"/>
    <property type="molecule type" value="Genomic_DNA"/>
</dbReference>
<dbReference type="PROSITE" id="PS51910">
    <property type="entry name" value="GH18_2"/>
    <property type="match status" value="1"/>
</dbReference>
<evidence type="ECO:0000313" key="4">
    <source>
        <dbReference type="EMBL" id="MEF2964640.1"/>
    </source>
</evidence>